<evidence type="ECO:0000313" key="3">
    <source>
        <dbReference type="Proteomes" id="UP001597201"/>
    </source>
</evidence>
<evidence type="ECO:0000313" key="2">
    <source>
        <dbReference type="EMBL" id="MFD1315052.1"/>
    </source>
</evidence>
<gene>
    <name evidence="2" type="ORF">ACFQ39_05445</name>
</gene>
<sequence>MKKNIAFLSLVFSLFFIQNQQAQSIFEKWPELDDFHKVMQETYHPSEEGDLDPIKGRIDEMVLKAHTLKNNSVPDEFNTPEIVAAEENLYKGSLELQKLIEQDSDDEAITASLESLHDVFHDIVGLCKDKE</sequence>
<dbReference type="RefSeq" id="WP_377176976.1">
    <property type="nucleotide sequence ID" value="NZ_JBHTMY010000002.1"/>
</dbReference>
<name>A0ABW3Y207_9FLAO</name>
<accession>A0ABW3Y207</accession>
<comment type="caution">
    <text evidence="2">The sequence shown here is derived from an EMBL/GenBank/DDBJ whole genome shotgun (WGS) entry which is preliminary data.</text>
</comment>
<organism evidence="2 3">
    <name type="scientific">Namhaeicola litoreus</name>
    <dbReference type="NCBI Taxonomy" id="1052145"/>
    <lineage>
        <taxon>Bacteria</taxon>
        <taxon>Pseudomonadati</taxon>
        <taxon>Bacteroidota</taxon>
        <taxon>Flavobacteriia</taxon>
        <taxon>Flavobacteriales</taxon>
        <taxon>Flavobacteriaceae</taxon>
        <taxon>Namhaeicola</taxon>
    </lineage>
</organism>
<keyword evidence="3" id="KW-1185">Reference proteome</keyword>
<evidence type="ECO:0000256" key="1">
    <source>
        <dbReference type="SAM" id="SignalP"/>
    </source>
</evidence>
<protein>
    <submittedName>
        <fullName evidence="2">Uncharacterized protein</fullName>
    </submittedName>
</protein>
<dbReference type="EMBL" id="JBHTMY010000002">
    <property type="protein sequence ID" value="MFD1315052.1"/>
    <property type="molecule type" value="Genomic_DNA"/>
</dbReference>
<dbReference type="Proteomes" id="UP001597201">
    <property type="component" value="Unassembled WGS sequence"/>
</dbReference>
<feature type="chain" id="PRO_5046715173" evidence="1">
    <location>
        <begin position="23"/>
        <end position="131"/>
    </location>
</feature>
<reference evidence="3" key="1">
    <citation type="journal article" date="2019" name="Int. J. Syst. Evol. Microbiol.">
        <title>The Global Catalogue of Microorganisms (GCM) 10K type strain sequencing project: providing services to taxonomists for standard genome sequencing and annotation.</title>
        <authorList>
            <consortium name="The Broad Institute Genomics Platform"/>
            <consortium name="The Broad Institute Genome Sequencing Center for Infectious Disease"/>
            <person name="Wu L."/>
            <person name="Ma J."/>
        </authorList>
    </citation>
    <scope>NUCLEOTIDE SEQUENCE [LARGE SCALE GENOMIC DNA]</scope>
    <source>
        <strain evidence="3">CCUG 61485</strain>
    </source>
</reference>
<feature type="signal peptide" evidence="1">
    <location>
        <begin position="1"/>
        <end position="22"/>
    </location>
</feature>
<proteinExistence type="predicted"/>
<keyword evidence="1" id="KW-0732">Signal</keyword>